<dbReference type="InterPro" id="IPR003960">
    <property type="entry name" value="ATPase_AAA_CS"/>
</dbReference>
<proteinExistence type="inferred from homology"/>
<organism evidence="5 6">
    <name type="scientific">Myceligenerans xiligouense</name>
    <dbReference type="NCBI Taxonomy" id="253184"/>
    <lineage>
        <taxon>Bacteria</taxon>
        <taxon>Bacillati</taxon>
        <taxon>Actinomycetota</taxon>
        <taxon>Actinomycetes</taxon>
        <taxon>Micrococcales</taxon>
        <taxon>Promicromonosporaceae</taxon>
        <taxon>Myceligenerans</taxon>
    </lineage>
</organism>
<evidence type="ECO:0000313" key="5">
    <source>
        <dbReference type="EMBL" id="RPF21505.1"/>
    </source>
</evidence>
<dbReference type="SMART" id="SM00382">
    <property type="entry name" value="AAA"/>
    <property type="match status" value="1"/>
</dbReference>
<evidence type="ECO:0000256" key="1">
    <source>
        <dbReference type="ARBA" id="ARBA00022741"/>
    </source>
</evidence>
<dbReference type="OrthoDB" id="4772339at2"/>
<dbReference type="RefSeq" id="WP_123814536.1">
    <property type="nucleotide sequence ID" value="NZ_RKQZ01000001.1"/>
</dbReference>
<feature type="domain" description="AAA+ ATPase" evidence="4">
    <location>
        <begin position="72"/>
        <end position="226"/>
    </location>
</feature>
<gene>
    <name evidence="5" type="ORF">EDD34_2136</name>
</gene>
<dbReference type="InterPro" id="IPR003959">
    <property type="entry name" value="ATPase_AAA_core"/>
</dbReference>
<dbReference type="AlphaFoldDB" id="A0A3N4ZKP7"/>
<name>A0A3N4ZKP7_9MICO</name>
<sequence>MSSDTELFHPVIELPDPTRAARYQRLVGVDHIKERLRREASVLADPASLTRWAAQHHPAAANASAFTLLRDRAPLLLFAGDVGSGKSALAESFGCDLSDSLRVPVLLYRLKLAARGTGHVGEMTTLIAKSFEQVGAEARRGRTGDGRLKAVTILVVDEADALVQSREATQMHHEDRAGVNAFLAGIDQFAGTATPLLVVLCTNRLAALDPALRRRAAATFEFGRPTEEQRHQVLTTAFDGFELSPGIIDKLVEITGPRSDGTPGFTFSDLTQRLVPAALLRAYPFEPITPDLLVDVATDITPTPAFTDQAAA</sequence>
<dbReference type="InterPro" id="IPR027417">
    <property type="entry name" value="P-loop_NTPase"/>
</dbReference>
<dbReference type="Pfam" id="PF00004">
    <property type="entry name" value="AAA"/>
    <property type="match status" value="1"/>
</dbReference>
<dbReference type="InterPro" id="IPR003593">
    <property type="entry name" value="AAA+_ATPase"/>
</dbReference>
<evidence type="ECO:0000256" key="3">
    <source>
        <dbReference type="RuleBase" id="RU003651"/>
    </source>
</evidence>
<dbReference type="SUPFAM" id="SSF52540">
    <property type="entry name" value="P-loop containing nucleoside triphosphate hydrolases"/>
    <property type="match status" value="1"/>
</dbReference>
<evidence type="ECO:0000313" key="6">
    <source>
        <dbReference type="Proteomes" id="UP000280501"/>
    </source>
</evidence>
<dbReference type="PROSITE" id="PS00674">
    <property type="entry name" value="AAA"/>
    <property type="match status" value="1"/>
</dbReference>
<reference evidence="5 6" key="1">
    <citation type="submission" date="2018-11" db="EMBL/GenBank/DDBJ databases">
        <title>Sequencing the genomes of 1000 actinobacteria strains.</title>
        <authorList>
            <person name="Klenk H.-P."/>
        </authorList>
    </citation>
    <scope>NUCLEOTIDE SEQUENCE [LARGE SCALE GENOMIC DNA]</scope>
    <source>
        <strain evidence="5 6">DSM 15700</strain>
    </source>
</reference>
<keyword evidence="1 3" id="KW-0547">Nucleotide-binding</keyword>
<dbReference type="GO" id="GO:0005524">
    <property type="term" value="F:ATP binding"/>
    <property type="evidence" value="ECO:0007669"/>
    <property type="project" value="UniProtKB-KW"/>
</dbReference>
<comment type="caution">
    <text evidence="5">The sequence shown here is derived from an EMBL/GenBank/DDBJ whole genome shotgun (WGS) entry which is preliminary data.</text>
</comment>
<comment type="similarity">
    <text evidence="3">Belongs to the AAA ATPase family.</text>
</comment>
<dbReference type="GO" id="GO:0016887">
    <property type="term" value="F:ATP hydrolysis activity"/>
    <property type="evidence" value="ECO:0007669"/>
    <property type="project" value="InterPro"/>
</dbReference>
<dbReference type="Proteomes" id="UP000280501">
    <property type="component" value="Unassembled WGS sequence"/>
</dbReference>
<protein>
    <submittedName>
        <fullName evidence="5">ATPase family protein associated with various cellular activities (AAA)</fullName>
    </submittedName>
</protein>
<accession>A0A3N4ZKP7</accession>
<dbReference type="Gene3D" id="3.40.50.300">
    <property type="entry name" value="P-loop containing nucleotide triphosphate hydrolases"/>
    <property type="match status" value="1"/>
</dbReference>
<dbReference type="PANTHER" id="PTHR23077:SF171">
    <property type="entry name" value="NUCLEAR VALOSIN-CONTAINING PROTEIN-LIKE"/>
    <property type="match status" value="1"/>
</dbReference>
<dbReference type="InterPro" id="IPR050168">
    <property type="entry name" value="AAA_ATPase_domain"/>
</dbReference>
<evidence type="ECO:0000259" key="4">
    <source>
        <dbReference type="SMART" id="SM00382"/>
    </source>
</evidence>
<evidence type="ECO:0000256" key="2">
    <source>
        <dbReference type="ARBA" id="ARBA00022840"/>
    </source>
</evidence>
<keyword evidence="2 3" id="KW-0067">ATP-binding</keyword>
<keyword evidence="6" id="KW-1185">Reference proteome</keyword>
<dbReference type="EMBL" id="RKQZ01000001">
    <property type="protein sequence ID" value="RPF21505.1"/>
    <property type="molecule type" value="Genomic_DNA"/>
</dbReference>
<dbReference type="PANTHER" id="PTHR23077">
    <property type="entry name" value="AAA-FAMILY ATPASE"/>
    <property type="match status" value="1"/>
</dbReference>